<accession>A0A6N2AMI3</accession>
<evidence type="ECO:0008006" key="3">
    <source>
        <dbReference type="Google" id="ProtNLM"/>
    </source>
</evidence>
<reference evidence="2" key="1">
    <citation type="submission" date="2019-05" db="EMBL/GenBank/DDBJ databases">
        <title>The de novo reference genome and transcriptome assemblies of the wild tomato species Solanum chilense.</title>
        <authorList>
            <person name="Stam R."/>
            <person name="Nosenko T."/>
            <person name="Hoerger A.C."/>
            <person name="Stephan W."/>
            <person name="Seidel M.A."/>
            <person name="Kuhn J.M.M."/>
            <person name="Haberer G."/>
            <person name="Tellier A."/>
        </authorList>
    </citation>
    <scope>NUCLEOTIDE SEQUENCE</scope>
    <source>
        <tissue evidence="2">Mature leaves</tissue>
    </source>
</reference>
<comment type="caution">
    <text evidence="2">The sequence shown here is derived from an EMBL/GenBank/DDBJ whole genome shotgun (WGS) entry which is preliminary data.</text>
</comment>
<protein>
    <recommendedName>
        <fullName evidence="3">Retrotransposon gag domain-containing protein</fullName>
    </recommendedName>
</protein>
<gene>
    <name evidence="2" type="ORF">EJD97_000967</name>
</gene>
<evidence type="ECO:0000256" key="1">
    <source>
        <dbReference type="SAM" id="MobiDB-lite"/>
    </source>
</evidence>
<feature type="region of interest" description="Disordered" evidence="1">
    <location>
        <begin position="83"/>
        <end position="129"/>
    </location>
</feature>
<evidence type="ECO:0000313" key="2">
    <source>
        <dbReference type="EMBL" id="TMW83687.1"/>
    </source>
</evidence>
<proteinExistence type="predicted"/>
<dbReference type="EMBL" id="RXGB01010906">
    <property type="protein sequence ID" value="TMW83687.1"/>
    <property type="molecule type" value="Genomic_DNA"/>
</dbReference>
<dbReference type="AlphaFoldDB" id="A0A6N2AMI3"/>
<sequence>MSVEEYTLKFSMLSKYAPSLVSNSRDEMSRFVTGVAALVREECHTAMLHDDMNLGRLMVYLQSIEESKHKRISRNFKRSGFSDYDQTRLKKKTRTQEVPRSSKDSNKARDCPTIATRGREGKQVAANVPREDVIKAKTHFYALRERGSKPYEDDYDDISN</sequence>
<feature type="compositionally biased region" description="Basic and acidic residues" evidence="1">
    <location>
        <begin position="94"/>
        <end position="110"/>
    </location>
</feature>
<organism evidence="2">
    <name type="scientific">Solanum chilense</name>
    <name type="common">Tomato</name>
    <name type="synonym">Lycopersicon chilense</name>
    <dbReference type="NCBI Taxonomy" id="4083"/>
    <lineage>
        <taxon>Eukaryota</taxon>
        <taxon>Viridiplantae</taxon>
        <taxon>Streptophyta</taxon>
        <taxon>Embryophyta</taxon>
        <taxon>Tracheophyta</taxon>
        <taxon>Spermatophyta</taxon>
        <taxon>Magnoliopsida</taxon>
        <taxon>eudicotyledons</taxon>
        <taxon>Gunneridae</taxon>
        <taxon>Pentapetalae</taxon>
        <taxon>asterids</taxon>
        <taxon>lamiids</taxon>
        <taxon>Solanales</taxon>
        <taxon>Solanaceae</taxon>
        <taxon>Solanoideae</taxon>
        <taxon>Solaneae</taxon>
        <taxon>Solanum</taxon>
        <taxon>Solanum subgen. Lycopersicon</taxon>
    </lineage>
</organism>
<name>A0A6N2AMI3_SOLCI</name>